<dbReference type="RefSeq" id="WP_150901088.1">
    <property type="nucleotide sequence ID" value="NZ_WAAU01000030.1"/>
</dbReference>
<dbReference type="EMBL" id="WAAU01000030">
    <property type="protein sequence ID" value="KAB1153968.1"/>
    <property type="molecule type" value="Genomic_DNA"/>
</dbReference>
<dbReference type="Proteomes" id="UP000467305">
    <property type="component" value="Unassembled WGS sequence"/>
</dbReference>
<feature type="chain" id="PRO_5029768910" evidence="1">
    <location>
        <begin position="19"/>
        <end position="190"/>
    </location>
</feature>
<name>A0A7J5A958_9FLAO</name>
<gene>
    <name evidence="2" type="ORF">F7018_15910</name>
</gene>
<accession>A0A7J5A958</accession>
<organism evidence="2 3">
    <name type="scientific">Tenacibaculum aiptasiae</name>
    <dbReference type="NCBI Taxonomy" id="426481"/>
    <lineage>
        <taxon>Bacteria</taxon>
        <taxon>Pseudomonadati</taxon>
        <taxon>Bacteroidota</taxon>
        <taxon>Flavobacteriia</taxon>
        <taxon>Flavobacteriales</taxon>
        <taxon>Flavobacteriaceae</taxon>
        <taxon>Tenacibaculum</taxon>
    </lineage>
</organism>
<evidence type="ECO:0000313" key="2">
    <source>
        <dbReference type="EMBL" id="KAB1153968.1"/>
    </source>
</evidence>
<comment type="caution">
    <text evidence="2">The sequence shown here is derived from an EMBL/GenBank/DDBJ whole genome shotgun (WGS) entry which is preliminary data.</text>
</comment>
<keyword evidence="1" id="KW-0732">Signal</keyword>
<dbReference type="AlphaFoldDB" id="A0A7J5A958"/>
<protein>
    <submittedName>
        <fullName evidence="2">Uncharacterized protein</fullName>
    </submittedName>
</protein>
<reference evidence="2 3" key="1">
    <citation type="submission" date="2019-09" db="EMBL/GenBank/DDBJ databases">
        <authorList>
            <person name="Cao W.R."/>
        </authorList>
    </citation>
    <scope>NUCLEOTIDE SEQUENCE [LARGE SCALE GENOMIC DNA]</scope>
    <source>
        <strain evidence="3">a4</strain>
    </source>
</reference>
<dbReference type="OrthoDB" id="1143940at2"/>
<proteinExistence type="predicted"/>
<sequence>MKKIFVSLLILFSSFSYASDCNWGGNFIKASKYSELIVKVRVLDKYYHFEDNKTINQKDKAEFEDYLFEKNQNFYESITVEIIEVIKGREKRKIVEVFGSNGNDFKLSVSGFKKGKYYIFSLHKTVESSYNLPNEGKDDYHIDGCSENYLEYFPESNEVYGFIKGRSDRKKKRKYSYKKLKKKIKERNKV</sequence>
<keyword evidence="3" id="KW-1185">Reference proteome</keyword>
<feature type="signal peptide" evidence="1">
    <location>
        <begin position="1"/>
        <end position="18"/>
    </location>
</feature>
<evidence type="ECO:0000313" key="3">
    <source>
        <dbReference type="Proteomes" id="UP000467305"/>
    </source>
</evidence>
<evidence type="ECO:0000256" key="1">
    <source>
        <dbReference type="SAM" id="SignalP"/>
    </source>
</evidence>